<dbReference type="Pfam" id="PF10396">
    <property type="entry name" value="TrmE_N"/>
    <property type="match status" value="1"/>
</dbReference>
<dbReference type="EMBL" id="JAAAIN010001765">
    <property type="protein sequence ID" value="KAG0300362.1"/>
    <property type="molecule type" value="Genomic_DNA"/>
</dbReference>
<dbReference type="InterPro" id="IPR004520">
    <property type="entry name" value="GTPase_MnmE"/>
</dbReference>
<name>A0A9P6QUR8_9FUNG</name>
<evidence type="ECO:0000256" key="2">
    <source>
        <dbReference type="ARBA" id="ARBA00011043"/>
    </source>
</evidence>
<keyword evidence="10" id="KW-1185">Reference proteome</keyword>
<accession>A0A9P6QUR8</accession>
<evidence type="ECO:0000259" key="8">
    <source>
        <dbReference type="Pfam" id="PF12631"/>
    </source>
</evidence>
<dbReference type="GO" id="GO:0002098">
    <property type="term" value="P:tRNA wobble uridine modification"/>
    <property type="evidence" value="ECO:0007669"/>
    <property type="project" value="TreeGrafter"/>
</dbReference>
<evidence type="ECO:0000256" key="3">
    <source>
        <dbReference type="ARBA" id="ARBA00022694"/>
    </source>
</evidence>
<dbReference type="SUPFAM" id="SSF52540">
    <property type="entry name" value="P-loop containing nucleoside triphosphate hydrolases"/>
    <property type="match status" value="1"/>
</dbReference>
<reference evidence="9" key="1">
    <citation type="journal article" date="2020" name="Fungal Divers.">
        <title>Resolving the Mortierellaceae phylogeny through synthesis of multi-gene phylogenetics and phylogenomics.</title>
        <authorList>
            <person name="Vandepol N."/>
            <person name="Liber J."/>
            <person name="Desiro A."/>
            <person name="Na H."/>
            <person name="Kennedy M."/>
            <person name="Barry K."/>
            <person name="Grigoriev I.V."/>
            <person name="Miller A.N."/>
            <person name="O'Donnell K."/>
            <person name="Stajich J.E."/>
            <person name="Bonito G."/>
        </authorList>
    </citation>
    <scope>NUCLEOTIDE SEQUENCE</scope>
    <source>
        <strain evidence="9">NVP60</strain>
    </source>
</reference>
<dbReference type="FunFam" id="3.30.1360.120:FF:000007">
    <property type="entry name" value="tRNA modification GTPase GTPBP3, mitochondrial"/>
    <property type="match status" value="1"/>
</dbReference>
<dbReference type="Proteomes" id="UP000823405">
    <property type="component" value="Unassembled WGS sequence"/>
</dbReference>
<keyword evidence="4" id="KW-0547">Nucleotide-binding</keyword>
<comment type="similarity">
    <text evidence="2">Belongs to the TRAFAC class TrmE-Era-EngA-EngB-Septin-like GTPase superfamily. TrmE GTPase family.</text>
</comment>
<dbReference type="SUPFAM" id="SSF103025">
    <property type="entry name" value="Folate-binding domain"/>
    <property type="match status" value="1"/>
</dbReference>
<dbReference type="HAMAP" id="MF_00379">
    <property type="entry name" value="GTPase_MnmE"/>
    <property type="match status" value="1"/>
</dbReference>
<dbReference type="GO" id="GO:0030488">
    <property type="term" value="P:tRNA methylation"/>
    <property type="evidence" value="ECO:0007669"/>
    <property type="project" value="TreeGrafter"/>
</dbReference>
<keyword evidence="3" id="KW-0819">tRNA processing</keyword>
<dbReference type="Gene3D" id="3.30.1360.120">
    <property type="entry name" value="Probable tRNA modification gtpase trme, domain 1"/>
    <property type="match status" value="1"/>
</dbReference>
<dbReference type="InterPro" id="IPR006073">
    <property type="entry name" value="GTP-bd"/>
</dbReference>
<dbReference type="InterPro" id="IPR025867">
    <property type="entry name" value="MnmE_helical"/>
</dbReference>
<evidence type="ECO:0000259" key="7">
    <source>
        <dbReference type="Pfam" id="PF10396"/>
    </source>
</evidence>
<feature type="domain" description="GTP-binding protein TrmE N-terminal" evidence="7">
    <location>
        <begin position="29"/>
        <end position="148"/>
    </location>
</feature>
<dbReference type="PANTHER" id="PTHR42714">
    <property type="entry name" value="TRNA MODIFICATION GTPASE GTPBP3"/>
    <property type="match status" value="1"/>
</dbReference>
<evidence type="ECO:0000313" key="10">
    <source>
        <dbReference type="Proteomes" id="UP000823405"/>
    </source>
</evidence>
<dbReference type="GO" id="GO:0003924">
    <property type="term" value="F:GTPase activity"/>
    <property type="evidence" value="ECO:0007669"/>
    <property type="project" value="InterPro"/>
</dbReference>
<dbReference type="InterPro" id="IPR018948">
    <property type="entry name" value="GTP-bd_TrmE_N"/>
</dbReference>
<evidence type="ECO:0000256" key="5">
    <source>
        <dbReference type="ARBA" id="ARBA00023134"/>
    </source>
</evidence>
<evidence type="ECO:0000256" key="1">
    <source>
        <dbReference type="ARBA" id="ARBA00004173"/>
    </source>
</evidence>
<comment type="caution">
    <text evidence="9">The sequence shown here is derived from an EMBL/GenBank/DDBJ whole genome shotgun (WGS) entry which is preliminary data.</text>
</comment>
<feature type="domain" description="MnmE helical" evidence="8">
    <location>
        <begin position="151"/>
        <end position="452"/>
    </location>
</feature>
<protein>
    <submittedName>
        <fullName evidence="9">Mitochondrial splicing system protein</fullName>
    </submittedName>
</protein>
<dbReference type="PANTHER" id="PTHR42714:SF2">
    <property type="entry name" value="TRNA MODIFICATION GTPASE GTPBP3, MITOCHONDRIAL"/>
    <property type="match status" value="1"/>
</dbReference>
<dbReference type="OrthoDB" id="188276at2759"/>
<organism evidence="9 10">
    <name type="scientific">Linnemannia gamsii</name>
    <dbReference type="NCBI Taxonomy" id="64522"/>
    <lineage>
        <taxon>Eukaryota</taxon>
        <taxon>Fungi</taxon>
        <taxon>Fungi incertae sedis</taxon>
        <taxon>Mucoromycota</taxon>
        <taxon>Mortierellomycotina</taxon>
        <taxon>Mortierellomycetes</taxon>
        <taxon>Mortierellales</taxon>
        <taxon>Mortierellaceae</taxon>
        <taxon>Linnemannia</taxon>
    </lineage>
</organism>
<dbReference type="Gene3D" id="3.40.50.300">
    <property type="entry name" value="P-loop containing nucleotide triphosphate hydrolases"/>
    <property type="match status" value="1"/>
</dbReference>
<dbReference type="GO" id="GO:0005525">
    <property type="term" value="F:GTP binding"/>
    <property type="evidence" value="ECO:0007669"/>
    <property type="project" value="UniProtKB-KW"/>
</dbReference>
<proteinExistence type="inferred from homology"/>
<keyword evidence="5" id="KW-0342">GTP-binding</keyword>
<evidence type="ECO:0000313" key="9">
    <source>
        <dbReference type="EMBL" id="KAG0300362.1"/>
    </source>
</evidence>
<feature type="domain" description="G" evidence="6">
    <location>
        <begin position="221"/>
        <end position="292"/>
    </location>
</feature>
<dbReference type="InterPro" id="IPR027368">
    <property type="entry name" value="MnmE_dom2"/>
</dbReference>
<dbReference type="InterPro" id="IPR031168">
    <property type="entry name" value="G_TrmE"/>
</dbReference>
<dbReference type="CDD" id="cd14858">
    <property type="entry name" value="TrmE_N"/>
    <property type="match status" value="1"/>
</dbReference>
<feature type="non-terminal residue" evidence="9">
    <location>
        <position position="455"/>
    </location>
</feature>
<evidence type="ECO:0000256" key="4">
    <source>
        <dbReference type="ARBA" id="ARBA00022741"/>
    </source>
</evidence>
<sequence length="455" mass="49902">PYHVCAVQRAAEAQGRPTELRYTETHLDTIFALSTHPGKAGIAVVRVSGPQAKSVLKSMTLAKAPFPKPRQAVTRRLLCPQSHELLDKGMVVWFPGPRSFTGEDSVEFHCHGGKAVVDGILRGIGNTGPHVRLAEPGEFSRRAFENNKLDLTEVEGLADLLNAETEAQRRLALRQADGGLKNLYETWRTQLIKSMALIEALIDFGEDENIEDDVYDNAKRQAAIVSPIPGTTRDVVEVSLDIGGYPILIGDTAGLRSSQDEIEMEGVRRAQDRIRLADINIAILPATDFLSSSKVGGGVDPIVLEAVRKNPKTMVLINKMDLPGLENDKAMAAAKSVLWGDTSLADGGEDQRRLWAISCQTGDGIGRFLNDFIKILKDRFENSVSSSTSITQYRHRKHLENCIQSLDAFLDLSADDIVLGAEELRHAASDLGRITGRVDVEEVLDVVFREFCIGK</sequence>
<dbReference type="InterPro" id="IPR027266">
    <property type="entry name" value="TrmE/GcvT-like"/>
</dbReference>
<dbReference type="Pfam" id="PF12631">
    <property type="entry name" value="MnmE_helical"/>
    <property type="match status" value="1"/>
</dbReference>
<dbReference type="Gene3D" id="1.20.120.430">
    <property type="entry name" value="tRNA modification GTPase MnmE domain 2"/>
    <property type="match status" value="2"/>
</dbReference>
<evidence type="ECO:0000259" key="6">
    <source>
        <dbReference type="Pfam" id="PF01926"/>
    </source>
</evidence>
<comment type="subcellular location">
    <subcellularLocation>
        <location evidence="1">Mitochondrion</location>
    </subcellularLocation>
</comment>
<dbReference type="AlphaFoldDB" id="A0A9P6QUR8"/>
<dbReference type="Pfam" id="PF01926">
    <property type="entry name" value="MMR_HSR1"/>
    <property type="match status" value="1"/>
</dbReference>
<dbReference type="CDD" id="cd04164">
    <property type="entry name" value="trmE"/>
    <property type="match status" value="1"/>
</dbReference>
<dbReference type="SUPFAM" id="SSF116878">
    <property type="entry name" value="TrmE connector domain"/>
    <property type="match status" value="1"/>
</dbReference>
<dbReference type="InterPro" id="IPR027417">
    <property type="entry name" value="P-loop_NTPase"/>
</dbReference>
<gene>
    <name evidence="9" type="primary">MSS1</name>
    <name evidence="9" type="ORF">BGZ97_003268</name>
</gene>
<dbReference type="GO" id="GO:0005739">
    <property type="term" value="C:mitochondrion"/>
    <property type="evidence" value="ECO:0007669"/>
    <property type="project" value="UniProtKB-SubCell"/>
</dbReference>